<name>A0A917HQ25_9BACL</name>
<reference evidence="1 2" key="1">
    <citation type="journal article" date="2014" name="Int. J. Syst. Evol. Microbiol.">
        <title>Complete genome sequence of Corynebacterium casei LMG S-19264T (=DSM 44701T), isolated from a smear-ripened cheese.</title>
        <authorList>
            <consortium name="US DOE Joint Genome Institute (JGI-PGF)"/>
            <person name="Walter F."/>
            <person name="Albersmeier A."/>
            <person name="Kalinowski J."/>
            <person name="Ruckert C."/>
        </authorList>
    </citation>
    <scope>NUCLEOTIDE SEQUENCE [LARGE SCALE GENOMIC DNA]</scope>
    <source>
        <strain evidence="1 2">CGMCC 1.15286</strain>
    </source>
</reference>
<sequence>MGMLKLRQREQEVRTESKRRAAVEMDTIQWTEHLRSEIAEAHQEWVNANRFFDVAEGQDQIDYAIYSIITAEKRYEMLLRVAKRTCRVWPEWKGALR</sequence>
<organism evidence="1 2">
    <name type="scientific">Paenibacillus radicis</name>
    <name type="common">ex Gao et al. 2016</name>
    <dbReference type="NCBI Taxonomy" id="1737354"/>
    <lineage>
        <taxon>Bacteria</taxon>
        <taxon>Bacillati</taxon>
        <taxon>Bacillota</taxon>
        <taxon>Bacilli</taxon>
        <taxon>Bacillales</taxon>
        <taxon>Paenibacillaceae</taxon>
        <taxon>Paenibacillus</taxon>
    </lineage>
</organism>
<gene>
    <name evidence="1" type="ORF">GCM10010918_51120</name>
</gene>
<proteinExistence type="predicted"/>
<dbReference type="AlphaFoldDB" id="A0A917HQ25"/>
<dbReference type="Proteomes" id="UP000600247">
    <property type="component" value="Unassembled WGS sequence"/>
</dbReference>
<dbReference type="RefSeq" id="WP_229692395.1">
    <property type="nucleotide sequence ID" value="NZ_BMHY01000017.1"/>
</dbReference>
<keyword evidence="2" id="KW-1185">Reference proteome</keyword>
<protein>
    <recommendedName>
        <fullName evidence="3">DUF2508 family protein</fullName>
    </recommendedName>
</protein>
<dbReference type="EMBL" id="BMHY01000017">
    <property type="protein sequence ID" value="GGG86694.1"/>
    <property type="molecule type" value="Genomic_DNA"/>
</dbReference>
<comment type="caution">
    <text evidence="1">The sequence shown here is derived from an EMBL/GenBank/DDBJ whole genome shotgun (WGS) entry which is preliminary data.</text>
</comment>
<accession>A0A917HQ25</accession>
<evidence type="ECO:0008006" key="3">
    <source>
        <dbReference type="Google" id="ProtNLM"/>
    </source>
</evidence>
<evidence type="ECO:0000313" key="1">
    <source>
        <dbReference type="EMBL" id="GGG86694.1"/>
    </source>
</evidence>
<evidence type="ECO:0000313" key="2">
    <source>
        <dbReference type="Proteomes" id="UP000600247"/>
    </source>
</evidence>